<reference evidence="3 4" key="1">
    <citation type="submission" date="2017-03" db="EMBL/GenBank/DDBJ databases">
        <title>Genomes of endolithic fungi from Antarctica.</title>
        <authorList>
            <person name="Coleine C."/>
            <person name="Masonjones S."/>
            <person name="Stajich J.E."/>
        </authorList>
    </citation>
    <scope>NUCLEOTIDE SEQUENCE [LARGE SCALE GENOMIC DNA]</scope>
    <source>
        <strain evidence="3 4">CCFEE 5184</strain>
    </source>
</reference>
<name>A0A4U0X461_9PEZI</name>
<keyword evidence="4" id="KW-1185">Reference proteome</keyword>
<comment type="caution">
    <text evidence="3">The sequence shown here is derived from an EMBL/GenBank/DDBJ whole genome shotgun (WGS) entry which is preliminary data.</text>
</comment>
<keyword evidence="1" id="KW-0175">Coiled coil</keyword>
<proteinExistence type="predicted"/>
<dbReference type="OrthoDB" id="3871026at2759"/>
<feature type="compositionally biased region" description="Low complexity" evidence="2">
    <location>
        <begin position="137"/>
        <end position="153"/>
    </location>
</feature>
<organism evidence="3 4">
    <name type="scientific">Friedmanniomyces simplex</name>
    <dbReference type="NCBI Taxonomy" id="329884"/>
    <lineage>
        <taxon>Eukaryota</taxon>
        <taxon>Fungi</taxon>
        <taxon>Dikarya</taxon>
        <taxon>Ascomycota</taxon>
        <taxon>Pezizomycotina</taxon>
        <taxon>Dothideomycetes</taxon>
        <taxon>Dothideomycetidae</taxon>
        <taxon>Mycosphaerellales</taxon>
        <taxon>Teratosphaeriaceae</taxon>
        <taxon>Friedmanniomyces</taxon>
    </lineage>
</organism>
<feature type="region of interest" description="Disordered" evidence="2">
    <location>
        <begin position="1"/>
        <end position="32"/>
    </location>
</feature>
<evidence type="ECO:0000313" key="4">
    <source>
        <dbReference type="Proteomes" id="UP000309340"/>
    </source>
</evidence>
<gene>
    <name evidence="3" type="ORF">B0A55_09585</name>
</gene>
<feature type="region of interest" description="Disordered" evidence="2">
    <location>
        <begin position="137"/>
        <end position="161"/>
    </location>
</feature>
<feature type="coiled-coil region" evidence="1">
    <location>
        <begin position="163"/>
        <end position="197"/>
    </location>
</feature>
<dbReference type="Proteomes" id="UP000309340">
    <property type="component" value="Unassembled WGS sequence"/>
</dbReference>
<evidence type="ECO:0000256" key="2">
    <source>
        <dbReference type="SAM" id="MobiDB-lite"/>
    </source>
</evidence>
<sequence length="282" mass="31397">MPREGRGKLPGSYPASSSSKSSNATVTGPAHHLEELLQDHNSLYFFTTQADRQPLFTPATTTPGSEADMTETKDEDLERLAADFTELAVNIGSSKTQFNNFFNASLQLRQTKRLELSRIDDLRTRARQMGRRLDFADASEPAAARGAATAATTPDQNHYPEDANNTETRIDQLYEQLAATQRQVDQLTLRLQEGEFESTAQAKQVHDLTAELATLGIEVRDGHVELTEGHANHGDGLTKLHDELAELRDQHPTVESRMTKQTGSQQRRQMFLQRTLHASRSA</sequence>
<protein>
    <submittedName>
        <fullName evidence="3">Uncharacterized protein</fullName>
    </submittedName>
</protein>
<dbReference type="EMBL" id="NAJQ01000462">
    <property type="protein sequence ID" value="TKA69175.1"/>
    <property type="molecule type" value="Genomic_DNA"/>
</dbReference>
<evidence type="ECO:0000256" key="1">
    <source>
        <dbReference type="SAM" id="Coils"/>
    </source>
</evidence>
<dbReference type="AlphaFoldDB" id="A0A4U0X461"/>
<accession>A0A4U0X461</accession>
<evidence type="ECO:0000313" key="3">
    <source>
        <dbReference type="EMBL" id="TKA69175.1"/>
    </source>
</evidence>